<evidence type="ECO:0000313" key="1">
    <source>
        <dbReference type="EMBL" id="ELU15558.1"/>
    </source>
</evidence>
<protein>
    <submittedName>
        <fullName evidence="1 2">Uncharacterized protein</fullName>
    </submittedName>
</protein>
<dbReference type="EnsemblMetazoa" id="CapteT189422">
    <property type="protein sequence ID" value="CapteP189422"/>
    <property type="gene ID" value="CapteG189422"/>
</dbReference>
<dbReference type="OrthoDB" id="6046730at2759"/>
<dbReference type="OMA" id="CHNNTIR"/>
<gene>
    <name evidence="1" type="ORF">CAPTEDRAFT_189422</name>
</gene>
<dbReference type="EMBL" id="AMQN01004529">
    <property type="status" value="NOT_ANNOTATED_CDS"/>
    <property type="molecule type" value="Genomic_DNA"/>
</dbReference>
<dbReference type="HOGENOM" id="CLU_691252_0_0_1"/>
<keyword evidence="3" id="KW-1185">Reference proteome</keyword>
<dbReference type="AlphaFoldDB" id="R7V9N3"/>
<reference evidence="3" key="1">
    <citation type="submission" date="2012-12" db="EMBL/GenBank/DDBJ databases">
        <authorList>
            <person name="Hellsten U."/>
            <person name="Grimwood J."/>
            <person name="Chapman J.A."/>
            <person name="Shapiro H."/>
            <person name="Aerts A."/>
            <person name="Otillar R.P."/>
            <person name="Terry A.Y."/>
            <person name="Boore J.L."/>
            <person name="Simakov O."/>
            <person name="Marletaz F."/>
            <person name="Cho S.-J."/>
            <person name="Edsinger-Gonzales E."/>
            <person name="Havlak P."/>
            <person name="Kuo D.-H."/>
            <person name="Larsson T."/>
            <person name="Lv J."/>
            <person name="Arendt D."/>
            <person name="Savage R."/>
            <person name="Osoegawa K."/>
            <person name="de Jong P."/>
            <person name="Lindberg D.R."/>
            <person name="Seaver E.C."/>
            <person name="Weisblat D.A."/>
            <person name="Putnam N.H."/>
            <person name="Grigoriev I.V."/>
            <person name="Rokhsar D.S."/>
        </authorList>
    </citation>
    <scope>NUCLEOTIDE SEQUENCE</scope>
    <source>
        <strain evidence="3">I ESC-2004</strain>
    </source>
</reference>
<dbReference type="EMBL" id="KB293746">
    <property type="protein sequence ID" value="ELU15558.1"/>
    <property type="molecule type" value="Genomic_DNA"/>
</dbReference>
<organism evidence="1">
    <name type="scientific">Capitella teleta</name>
    <name type="common">Polychaete worm</name>
    <dbReference type="NCBI Taxonomy" id="283909"/>
    <lineage>
        <taxon>Eukaryota</taxon>
        <taxon>Metazoa</taxon>
        <taxon>Spiralia</taxon>
        <taxon>Lophotrochozoa</taxon>
        <taxon>Annelida</taxon>
        <taxon>Polychaeta</taxon>
        <taxon>Sedentaria</taxon>
        <taxon>Scolecida</taxon>
        <taxon>Capitellidae</taxon>
        <taxon>Capitella</taxon>
    </lineage>
</organism>
<dbReference type="Proteomes" id="UP000014760">
    <property type="component" value="Unassembled WGS sequence"/>
</dbReference>
<evidence type="ECO:0000313" key="3">
    <source>
        <dbReference type="Proteomes" id="UP000014760"/>
    </source>
</evidence>
<reference evidence="1 3" key="2">
    <citation type="journal article" date="2013" name="Nature">
        <title>Insights into bilaterian evolution from three spiralian genomes.</title>
        <authorList>
            <person name="Simakov O."/>
            <person name="Marletaz F."/>
            <person name="Cho S.J."/>
            <person name="Edsinger-Gonzales E."/>
            <person name="Havlak P."/>
            <person name="Hellsten U."/>
            <person name="Kuo D.H."/>
            <person name="Larsson T."/>
            <person name="Lv J."/>
            <person name="Arendt D."/>
            <person name="Savage R."/>
            <person name="Osoegawa K."/>
            <person name="de Jong P."/>
            <person name="Grimwood J."/>
            <person name="Chapman J.A."/>
            <person name="Shapiro H."/>
            <person name="Aerts A."/>
            <person name="Otillar R.P."/>
            <person name="Terry A.Y."/>
            <person name="Boore J.L."/>
            <person name="Grigoriev I.V."/>
            <person name="Lindberg D.R."/>
            <person name="Seaver E.C."/>
            <person name="Weisblat D.A."/>
            <person name="Putnam N.H."/>
            <person name="Rokhsar D.S."/>
        </authorList>
    </citation>
    <scope>NUCLEOTIDE SEQUENCE</scope>
    <source>
        <strain evidence="1 3">I ESC-2004</strain>
    </source>
</reference>
<proteinExistence type="predicted"/>
<sequence length="399" mass="45431">MATHLQRFKLLVVWGCISGFVLLCCKSFPSVLTRSGSRGLVLLDIRNTLSSLQMWNAGRGSSKILWNITQLQNFSSCEVYNVLDVNKTLYGQPLCLGDMQRIPPTAVMFTTAHDVTKQRSIHGNTFRLWALLGSDVKPVLFISNASKERYLLDKACHHGWDVYLSPLCNSDQLPVLRSMFEVILQMYPGVPFYGYANADIQFEGGLVKTLKEIGQFTIKRLPKVLVIGRRRELKLPPNTSIDSIHQLIDEAKKGSRGFVVAIDYFITRSDFPWKDIPPVVVGRRAYDNYLVAHANKRRFSTIDVSDTVTAVHLAGTEAYAASHKKKGSNYNAKIVGRFDFTHGLTSCARWRTQKEQGRRVGLYRVTKVGFCGRGHWDKRKENWRELLDNIEVERVEWKE</sequence>
<name>R7V9N3_CAPTE</name>
<evidence type="ECO:0000313" key="2">
    <source>
        <dbReference type="EnsemblMetazoa" id="CapteP189422"/>
    </source>
</evidence>
<reference evidence="2" key="3">
    <citation type="submission" date="2015-06" db="UniProtKB">
        <authorList>
            <consortium name="EnsemblMetazoa"/>
        </authorList>
    </citation>
    <scope>IDENTIFICATION</scope>
</reference>
<accession>R7V9N3</accession>